<reference evidence="2" key="1">
    <citation type="journal article" date="2023" name="G3 (Bethesda)">
        <title>Genome assembly and association tests identify interacting loci associated with vigor, precocity, and sex in interspecific pistachio rootstocks.</title>
        <authorList>
            <person name="Palmer W."/>
            <person name="Jacygrad E."/>
            <person name="Sagayaradj S."/>
            <person name="Cavanaugh K."/>
            <person name="Han R."/>
            <person name="Bertier L."/>
            <person name="Beede B."/>
            <person name="Kafkas S."/>
            <person name="Golino D."/>
            <person name="Preece J."/>
            <person name="Michelmore R."/>
        </authorList>
    </citation>
    <scope>NUCLEOTIDE SEQUENCE [LARGE SCALE GENOMIC DNA]</scope>
</reference>
<gene>
    <name evidence="1" type="ORF">Patl1_04490</name>
</gene>
<evidence type="ECO:0000313" key="1">
    <source>
        <dbReference type="EMBL" id="KAJ0101677.1"/>
    </source>
</evidence>
<protein>
    <submittedName>
        <fullName evidence="1">Uncharacterized protein</fullName>
    </submittedName>
</protein>
<accession>A0ACC1BRC5</accession>
<name>A0ACC1BRC5_9ROSI</name>
<evidence type="ECO:0000313" key="2">
    <source>
        <dbReference type="Proteomes" id="UP001164250"/>
    </source>
</evidence>
<organism evidence="1 2">
    <name type="scientific">Pistacia atlantica</name>
    <dbReference type="NCBI Taxonomy" id="434234"/>
    <lineage>
        <taxon>Eukaryota</taxon>
        <taxon>Viridiplantae</taxon>
        <taxon>Streptophyta</taxon>
        <taxon>Embryophyta</taxon>
        <taxon>Tracheophyta</taxon>
        <taxon>Spermatophyta</taxon>
        <taxon>Magnoliopsida</taxon>
        <taxon>eudicotyledons</taxon>
        <taxon>Gunneridae</taxon>
        <taxon>Pentapetalae</taxon>
        <taxon>rosids</taxon>
        <taxon>malvids</taxon>
        <taxon>Sapindales</taxon>
        <taxon>Anacardiaceae</taxon>
        <taxon>Pistacia</taxon>
    </lineage>
</organism>
<sequence>MFENFIFNLSASIERRRQSRKKKLVIIIVTSILLAMAMGVLILGWILYLRKKKLKNQGKGNEEMDLPIFDWATIANATCNFSKNNKLGEGGFGPVYKAWRLWIEGRPVELTEKSLDDSCALSDLLRCIHVGLLCVQQAPEDRPNMSTVVLMLNGERSLPQPKQPGFFTERNVPGSESSSSKDKSCSTNEITISLIEPR</sequence>
<keyword evidence="2" id="KW-1185">Reference proteome</keyword>
<dbReference type="EMBL" id="CM047899">
    <property type="protein sequence ID" value="KAJ0101677.1"/>
    <property type="molecule type" value="Genomic_DNA"/>
</dbReference>
<comment type="caution">
    <text evidence="1">The sequence shown here is derived from an EMBL/GenBank/DDBJ whole genome shotgun (WGS) entry which is preliminary data.</text>
</comment>
<dbReference type="Proteomes" id="UP001164250">
    <property type="component" value="Chromosome 3"/>
</dbReference>
<proteinExistence type="predicted"/>